<dbReference type="PANTHER" id="PTHR33108">
    <property type="entry name" value="OS01G0745000 PROTEIN"/>
    <property type="match status" value="1"/>
</dbReference>
<dbReference type="Proteomes" id="UP001177140">
    <property type="component" value="Unassembled WGS sequence"/>
</dbReference>
<organism evidence="2 3">
    <name type="scientific">Papaver nudicaule</name>
    <name type="common">Iceland poppy</name>
    <dbReference type="NCBI Taxonomy" id="74823"/>
    <lineage>
        <taxon>Eukaryota</taxon>
        <taxon>Viridiplantae</taxon>
        <taxon>Streptophyta</taxon>
        <taxon>Embryophyta</taxon>
        <taxon>Tracheophyta</taxon>
        <taxon>Spermatophyta</taxon>
        <taxon>Magnoliopsida</taxon>
        <taxon>Ranunculales</taxon>
        <taxon>Papaveraceae</taxon>
        <taxon>Papaveroideae</taxon>
        <taxon>Papaver</taxon>
    </lineage>
</organism>
<sequence>MEMCTDDYIECVKRFNCGKWICGMCSEVVKERVSRNLGLCMAEALNSHYEVCQKFNKTTRLNPKLSLATTLSDIAKKSSQERSGSTKNMKSSTMLKIARSI</sequence>
<keyword evidence="3" id="KW-1185">Reference proteome</keyword>
<reference evidence="2" key="1">
    <citation type="submission" date="2022-03" db="EMBL/GenBank/DDBJ databases">
        <title>A functionally conserved STORR gene fusion in Papaver species that diverged 16.8 million years ago.</title>
        <authorList>
            <person name="Catania T."/>
        </authorList>
    </citation>
    <scope>NUCLEOTIDE SEQUENCE</scope>
    <source>
        <strain evidence="2">S-191538</strain>
    </source>
</reference>
<dbReference type="PANTHER" id="PTHR33108:SF14">
    <property type="entry name" value="OS01G0745000 PROTEIN"/>
    <property type="match status" value="1"/>
</dbReference>
<feature type="region of interest" description="Disordered" evidence="1">
    <location>
        <begin position="76"/>
        <end position="101"/>
    </location>
</feature>
<evidence type="ECO:0000313" key="3">
    <source>
        <dbReference type="Proteomes" id="UP001177140"/>
    </source>
</evidence>
<accession>A0AA41VR91</accession>
<dbReference type="InterPro" id="IPR012876">
    <property type="entry name" value="DUF1677_pln"/>
</dbReference>
<name>A0AA41VR91_PAPNU</name>
<evidence type="ECO:0000256" key="1">
    <source>
        <dbReference type="SAM" id="MobiDB-lite"/>
    </source>
</evidence>
<dbReference type="AlphaFoldDB" id="A0AA41VR91"/>
<proteinExistence type="predicted"/>
<comment type="caution">
    <text evidence="2">The sequence shown here is derived from an EMBL/GenBank/DDBJ whole genome shotgun (WGS) entry which is preliminary data.</text>
</comment>
<gene>
    <name evidence="2" type="ORF">MKW94_008782</name>
</gene>
<feature type="compositionally biased region" description="Polar residues" evidence="1">
    <location>
        <begin position="81"/>
        <end position="94"/>
    </location>
</feature>
<dbReference type="EMBL" id="JAJJMA010275623">
    <property type="protein sequence ID" value="MCL7045947.1"/>
    <property type="molecule type" value="Genomic_DNA"/>
</dbReference>
<dbReference type="Pfam" id="PF07911">
    <property type="entry name" value="DUF1677"/>
    <property type="match status" value="1"/>
</dbReference>
<protein>
    <submittedName>
        <fullName evidence="2">Uncharacterized protein</fullName>
    </submittedName>
</protein>
<evidence type="ECO:0000313" key="2">
    <source>
        <dbReference type="EMBL" id="MCL7045947.1"/>
    </source>
</evidence>